<comment type="function">
    <text evidence="9">Acts as a modulator of macrophage activation through control of glucose metabolism.</text>
</comment>
<dbReference type="GO" id="GO:0006071">
    <property type="term" value="P:glycerol metabolic process"/>
    <property type="evidence" value="ECO:0007669"/>
    <property type="project" value="TreeGrafter"/>
</dbReference>
<comment type="subcellular location">
    <subcellularLocation>
        <location evidence="1">Cytoplasm</location>
    </subcellularLocation>
</comment>
<dbReference type="GO" id="GO:1901135">
    <property type="term" value="P:carbohydrate derivative metabolic process"/>
    <property type="evidence" value="ECO:0007669"/>
    <property type="project" value="UniProtKB-ARBA"/>
</dbReference>
<dbReference type="InterPro" id="IPR018484">
    <property type="entry name" value="FGGY_N"/>
</dbReference>
<dbReference type="GO" id="GO:0005829">
    <property type="term" value="C:cytosol"/>
    <property type="evidence" value="ECO:0007669"/>
    <property type="project" value="TreeGrafter"/>
</dbReference>
<evidence type="ECO:0000256" key="11">
    <source>
        <dbReference type="ARBA" id="ARBA00069425"/>
    </source>
</evidence>
<evidence type="ECO:0000256" key="7">
    <source>
        <dbReference type="ARBA" id="ARBA00022840"/>
    </source>
</evidence>
<evidence type="ECO:0000256" key="10">
    <source>
        <dbReference type="ARBA" id="ARBA00066341"/>
    </source>
</evidence>
<dbReference type="OrthoDB" id="10264182at2759"/>
<name>A0A834M4W6_RHYFE</name>
<keyword evidence="5" id="KW-0547">Nucleotide-binding</keyword>
<evidence type="ECO:0000256" key="6">
    <source>
        <dbReference type="ARBA" id="ARBA00022777"/>
    </source>
</evidence>
<evidence type="ECO:0000313" key="15">
    <source>
        <dbReference type="EMBL" id="KAF7272156.1"/>
    </source>
</evidence>
<keyword evidence="3" id="KW-0963">Cytoplasm</keyword>
<dbReference type="EMBL" id="JAACXV010013831">
    <property type="protein sequence ID" value="KAF7272156.1"/>
    <property type="molecule type" value="Genomic_DNA"/>
</dbReference>
<keyword evidence="7" id="KW-0067">ATP-binding</keyword>
<dbReference type="CDD" id="cd07777">
    <property type="entry name" value="ASKHA_NBD_FGGY_SHK"/>
    <property type="match status" value="1"/>
</dbReference>
<dbReference type="Gene3D" id="3.30.420.40">
    <property type="match status" value="2"/>
</dbReference>
<dbReference type="SUPFAM" id="SSF53067">
    <property type="entry name" value="Actin-like ATPase domain"/>
    <property type="match status" value="2"/>
</dbReference>
<feature type="domain" description="Carbohydrate kinase FGGY N-terminal" evidence="14">
    <location>
        <begin position="13"/>
        <end position="269"/>
    </location>
</feature>
<keyword evidence="6" id="KW-0418">Kinase</keyword>
<dbReference type="Proteomes" id="UP000625711">
    <property type="component" value="Unassembled WGS sequence"/>
</dbReference>
<evidence type="ECO:0000256" key="4">
    <source>
        <dbReference type="ARBA" id="ARBA00022679"/>
    </source>
</evidence>
<evidence type="ECO:0000256" key="5">
    <source>
        <dbReference type="ARBA" id="ARBA00022741"/>
    </source>
</evidence>
<dbReference type="PANTHER" id="PTHR10196">
    <property type="entry name" value="SUGAR KINASE"/>
    <property type="match status" value="1"/>
</dbReference>
<evidence type="ECO:0000256" key="9">
    <source>
        <dbReference type="ARBA" id="ARBA00057196"/>
    </source>
</evidence>
<dbReference type="GO" id="GO:0009617">
    <property type="term" value="P:response to bacterium"/>
    <property type="evidence" value="ECO:0007669"/>
    <property type="project" value="UniProtKB-ARBA"/>
</dbReference>
<dbReference type="FunFam" id="3.30.420.40:FF:000111">
    <property type="entry name" value="Sedoheptulokinase"/>
    <property type="match status" value="1"/>
</dbReference>
<dbReference type="GO" id="GO:0006163">
    <property type="term" value="P:purine nucleotide metabolic process"/>
    <property type="evidence" value="ECO:0007669"/>
    <property type="project" value="UniProtKB-ARBA"/>
</dbReference>
<dbReference type="PANTHER" id="PTHR10196:SF67">
    <property type="entry name" value="SEDOHEPTULOKINASE"/>
    <property type="match status" value="1"/>
</dbReference>
<keyword evidence="16" id="KW-1185">Reference proteome</keyword>
<evidence type="ECO:0000256" key="12">
    <source>
        <dbReference type="ARBA" id="ARBA00076706"/>
    </source>
</evidence>
<dbReference type="FunFam" id="3.30.420.40:FF:000132">
    <property type="entry name" value="Sedoheptulokinase"/>
    <property type="match status" value="1"/>
</dbReference>
<protein>
    <recommendedName>
        <fullName evidence="11">Sedoheptulokinase</fullName>
        <ecNumber evidence="10">2.7.1.14</ecNumber>
    </recommendedName>
    <alternativeName>
        <fullName evidence="12">Carbohydrate kinase-like protein</fullName>
    </alternativeName>
</protein>
<comment type="caution">
    <text evidence="15">The sequence shown here is derived from an EMBL/GenBank/DDBJ whole genome shotgun (WGS) entry which is preliminary data.</text>
</comment>
<dbReference type="GO" id="GO:0006091">
    <property type="term" value="P:generation of precursor metabolites and energy"/>
    <property type="evidence" value="ECO:0007669"/>
    <property type="project" value="UniProtKB-ARBA"/>
</dbReference>
<gene>
    <name evidence="15" type="ORF">GWI33_015034</name>
</gene>
<proteinExistence type="inferred from homology"/>
<dbReference type="GO" id="GO:0071396">
    <property type="term" value="P:cellular response to lipid"/>
    <property type="evidence" value="ECO:0007669"/>
    <property type="project" value="UniProtKB-ARBA"/>
</dbReference>
<keyword evidence="4" id="KW-0808">Transferase</keyword>
<organism evidence="15 16">
    <name type="scientific">Rhynchophorus ferrugineus</name>
    <name type="common">Red palm weevil</name>
    <name type="synonym">Curculio ferrugineus</name>
    <dbReference type="NCBI Taxonomy" id="354439"/>
    <lineage>
        <taxon>Eukaryota</taxon>
        <taxon>Metazoa</taxon>
        <taxon>Ecdysozoa</taxon>
        <taxon>Arthropoda</taxon>
        <taxon>Hexapoda</taxon>
        <taxon>Insecta</taxon>
        <taxon>Pterygota</taxon>
        <taxon>Neoptera</taxon>
        <taxon>Endopterygota</taxon>
        <taxon>Coleoptera</taxon>
        <taxon>Polyphaga</taxon>
        <taxon>Cucujiformia</taxon>
        <taxon>Curculionidae</taxon>
        <taxon>Dryophthorinae</taxon>
        <taxon>Rhynchophorus</taxon>
    </lineage>
</organism>
<reference evidence="15" key="1">
    <citation type="submission" date="2020-08" db="EMBL/GenBank/DDBJ databases">
        <title>Genome sequencing and assembly of the red palm weevil Rhynchophorus ferrugineus.</title>
        <authorList>
            <person name="Dias G.B."/>
            <person name="Bergman C.M."/>
            <person name="Manee M."/>
        </authorList>
    </citation>
    <scope>NUCLEOTIDE SEQUENCE</scope>
    <source>
        <strain evidence="15">AA-2017</strain>
        <tissue evidence="15">Whole larva</tissue>
    </source>
</reference>
<evidence type="ECO:0000256" key="1">
    <source>
        <dbReference type="ARBA" id="ARBA00004496"/>
    </source>
</evidence>
<evidence type="ECO:0000256" key="3">
    <source>
        <dbReference type="ARBA" id="ARBA00022490"/>
    </source>
</evidence>
<evidence type="ECO:0000259" key="14">
    <source>
        <dbReference type="Pfam" id="PF00370"/>
    </source>
</evidence>
<dbReference type="GO" id="GO:0046496">
    <property type="term" value="P:nicotinamide nucleotide metabolic process"/>
    <property type="evidence" value="ECO:0007669"/>
    <property type="project" value="UniProtKB-ARBA"/>
</dbReference>
<evidence type="ECO:0000313" key="16">
    <source>
        <dbReference type="Proteomes" id="UP000625711"/>
    </source>
</evidence>
<dbReference type="GO" id="GO:1901701">
    <property type="term" value="P:cellular response to oxygen-containing compound"/>
    <property type="evidence" value="ECO:0007669"/>
    <property type="project" value="UniProtKB-ARBA"/>
</dbReference>
<comment type="similarity">
    <text evidence="2">Belongs to the FGGY kinase family.</text>
</comment>
<dbReference type="GO" id="GO:0005524">
    <property type="term" value="F:ATP binding"/>
    <property type="evidence" value="ECO:0007669"/>
    <property type="project" value="UniProtKB-KW"/>
</dbReference>
<comment type="catalytic activity">
    <reaction evidence="8">
        <text>sedoheptulose + ATP = D-sedoheptulose 7-phosphate + ADP + H(+)</text>
        <dbReference type="Rhea" id="RHEA:23844"/>
        <dbReference type="ChEBI" id="CHEBI:15378"/>
        <dbReference type="ChEBI" id="CHEBI:16802"/>
        <dbReference type="ChEBI" id="CHEBI:30616"/>
        <dbReference type="ChEBI" id="CHEBI:57483"/>
        <dbReference type="ChEBI" id="CHEBI:456216"/>
        <dbReference type="EC" id="2.7.1.14"/>
    </reaction>
</comment>
<evidence type="ECO:0000256" key="2">
    <source>
        <dbReference type="ARBA" id="ARBA00009156"/>
    </source>
</evidence>
<evidence type="ECO:0000256" key="13">
    <source>
        <dbReference type="SAM" id="MobiDB-lite"/>
    </source>
</evidence>
<dbReference type="InterPro" id="IPR043129">
    <property type="entry name" value="ATPase_NBD"/>
</dbReference>
<feature type="region of interest" description="Disordered" evidence="13">
    <location>
        <begin position="38"/>
        <end position="58"/>
    </location>
</feature>
<dbReference type="Pfam" id="PF00370">
    <property type="entry name" value="FGGY_N"/>
    <property type="match status" value="1"/>
</dbReference>
<dbReference type="EC" id="2.7.1.14" evidence="10"/>
<evidence type="ECO:0000256" key="8">
    <source>
        <dbReference type="ARBA" id="ARBA00052736"/>
    </source>
</evidence>
<accession>A0A834M4W6</accession>
<dbReference type="GO" id="GO:0050277">
    <property type="term" value="F:sedoheptulokinase activity"/>
    <property type="evidence" value="ECO:0007669"/>
    <property type="project" value="UniProtKB-EC"/>
</dbReference>
<sequence>MLKHQIHSIMNNYILGIDIGTTSVKVCIINTKDHNVEAQHGKDTQSNIPSDTGPGGNKQDVSTIISAVNLCVSKLPKQLLQKVNRIGICGQMHGIMFWRNDENQKAWEIVGKEKSVRFDIVKNRVSALYTWQDNRCDPAFLSSLPEPQSHLGLASGFGCCTLFWMVRNKPEKLKKYNCAATITDFAVSILCNLSKPVMSNQCAASWGYFNCKTNSWNTELLEKAGFPVDFLPVIKDSSQIAGHLVECWHGIPKGTPIGIGYGDIQCSVLSTLENSSDAVLNISTSAQITFVAENYVASDGPPAKSSVEYFPYFNNQYIAVAASLNGGNTLATFVKMIQQWTLELGFSVPQSKVWEKVLALSQDDAAESDLIIIPRCLGERHAPNAYGSVSNINVGNLALGKVFRALCRGLLENLHSMMPKEILQEAKIKRIVGNGSGLSRNVVLQKEVQHLYQLPLVFTKGGDAAKGAAMGAALVNDCHCKEA</sequence>
<dbReference type="AlphaFoldDB" id="A0A834M4W6"/>